<keyword evidence="2" id="KW-1185">Reference proteome</keyword>
<reference evidence="1 2" key="1">
    <citation type="submission" date="2016-10" db="EMBL/GenBank/DDBJ databases">
        <authorList>
            <person name="Varghese N."/>
            <person name="Submissions S."/>
        </authorList>
    </citation>
    <scope>NUCLEOTIDE SEQUENCE [LARGE SCALE GENOMIC DNA]</scope>
    <source>
        <strain evidence="1 2">Mar_2010_102</strain>
    </source>
</reference>
<dbReference type="Proteomes" id="UP000198858">
    <property type="component" value="Chromosome I"/>
</dbReference>
<dbReference type="AlphaFoldDB" id="A0A1H1RY09"/>
<accession>A0A1H1RY09</accession>
<evidence type="ECO:0000313" key="1">
    <source>
        <dbReference type="EMBL" id="SDS40631.1"/>
    </source>
</evidence>
<name>A0A1H1RY09_9FLAO</name>
<dbReference type="Gene3D" id="2.60.40.10">
    <property type="entry name" value="Immunoglobulins"/>
    <property type="match status" value="1"/>
</dbReference>
<sequence length="272" mass="30623">MHSKLPTTLLLLTVIIFSSFGFAQGNLMIMPKRLVFDGSQRAQEINLVNTGKDSATYAISFIQYKMTEDGDFQEITEPELNQRFAHDYLRYYPRRVSLGPDEAQTVRVQITRSSSLETGEYRSHFYFRAVEEQTALGVEDQEESDGISINIKTVFGISIPVIIRNGESTTELDLTNLQLEESGDNYSLSMTINRKGNMSVYGNLMVEYISPEGISTEIQKVKGISVYTPNLKRNFSLNIQNSEGFDFEKGELKVTYTSDSGGKLAVKTLNLE</sequence>
<dbReference type="InterPro" id="IPR008962">
    <property type="entry name" value="PapD-like_sf"/>
</dbReference>
<dbReference type="RefSeq" id="WP_089663609.1">
    <property type="nucleotide sequence ID" value="NZ_LT629745.1"/>
</dbReference>
<dbReference type="STRING" id="1250231.SAMN04488552_3069"/>
<gene>
    <name evidence="1" type="ORF">SAMN04488552_3069</name>
</gene>
<organism evidence="1 2">
    <name type="scientific">Christiangramia echinicola</name>
    <dbReference type="NCBI Taxonomy" id="279359"/>
    <lineage>
        <taxon>Bacteria</taxon>
        <taxon>Pseudomonadati</taxon>
        <taxon>Bacteroidota</taxon>
        <taxon>Flavobacteriia</taxon>
        <taxon>Flavobacteriales</taxon>
        <taxon>Flavobacteriaceae</taxon>
        <taxon>Christiangramia</taxon>
    </lineage>
</organism>
<protein>
    <submittedName>
        <fullName evidence="1">P pilus assembly protein, chaperone PapD</fullName>
    </submittedName>
</protein>
<dbReference type="EMBL" id="LT629745">
    <property type="protein sequence ID" value="SDS40631.1"/>
    <property type="molecule type" value="Genomic_DNA"/>
</dbReference>
<evidence type="ECO:0000313" key="2">
    <source>
        <dbReference type="Proteomes" id="UP000198858"/>
    </source>
</evidence>
<dbReference type="InterPro" id="IPR013783">
    <property type="entry name" value="Ig-like_fold"/>
</dbReference>
<proteinExistence type="predicted"/>
<dbReference type="SUPFAM" id="SSF49354">
    <property type="entry name" value="PapD-like"/>
    <property type="match status" value="1"/>
</dbReference>